<dbReference type="AlphaFoldDB" id="A0AAV8WKX0"/>
<organism evidence="1 2">
    <name type="scientific">Rhamnusium bicolor</name>
    <dbReference type="NCBI Taxonomy" id="1586634"/>
    <lineage>
        <taxon>Eukaryota</taxon>
        <taxon>Metazoa</taxon>
        <taxon>Ecdysozoa</taxon>
        <taxon>Arthropoda</taxon>
        <taxon>Hexapoda</taxon>
        <taxon>Insecta</taxon>
        <taxon>Pterygota</taxon>
        <taxon>Neoptera</taxon>
        <taxon>Endopterygota</taxon>
        <taxon>Coleoptera</taxon>
        <taxon>Polyphaga</taxon>
        <taxon>Cucujiformia</taxon>
        <taxon>Chrysomeloidea</taxon>
        <taxon>Cerambycidae</taxon>
        <taxon>Lepturinae</taxon>
        <taxon>Rhagiini</taxon>
        <taxon>Rhamnusium</taxon>
    </lineage>
</organism>
<accession>A0AAV8WKX0</accession>
<evidence type="ECO:0000313" key="1">
    <source>
        <dbReference type="EMBL" id="KAJ8926441.1"/>
    </source>
</evidence>
<name>A0AAV8WKX0_9CUCU</name>
<sequence>MIILKDLSQQVEELPNNCLIAAAFISFLSNEPEDKKRVSKIKISFSRNYIFPSFKEGDGTLVQRTWYKAFEY</sequence>
<gene>
    <name evidence="1" type="ORF">NQ314_021230</name>
</gene>
<dbReference type="Proteomes" id="UP001162156">
    <property type="component" value="Unassembled WGS sequence"/>
</dbReference>
<keyword evidence="2" id="KW-1185">Reference proteome</keyword>
<dbReference type="EMBL" id="JANEYF010005896">
    <property type="protein sequence ID" value="KAJ8926441.1"/>
    <property type="molecule type" value="Genomic_DNA"/>
</dbReference>
<protein>
    <submittedName>
        <fullName evidence="1">Uncharacterized protein</fullName>
    </submittedName>
</protein>
<evidence type="ECO:0000313" key="2">
    <source>
        <dbReference type="Proteomes" id="UP001162156"/>
    </source>
</evidence>
<comment type="caution">
    <text evidence="1">The sequence shown here is derived from an EMBL/GenBank/DDBJ whole genome shotgun (WGS) entry which is preliminary data.</text>
</comment>
<proteinExistence type="predicted"/>
<reference evidence="1" key="1">
    <citation type="journal article" date="2023" name="Insect Mol. Biol.">
        <title>Genome sequencing provides insights into the evolution of gene families encoding plant cell wall-degrading enzymes in longhorned beetles.</title>
        <authorList>
            <person name="Shin N.R."/>
            <person name="Okamura Y."/>
            <person name="Kirsch R."/>
            <person name="Pauchet Y."/>
        </authorList>
    </citation>
    <scope>NUCLEOTIDE SEQUENCE</scope>
    <source>
        <strain evidence="1">RBIC_L_NR</strain>
    </source>
</reference>